<protein>
    <submittedName>
        <fullName evidence="3">LPS assembly protein LptD</fullName>
    </submittedName>
</protein>
<reference evidence="3 4" key="1">
    <citation type="submission" date="2024-04" db="EMBL/GenBank/DDBJ databases">
        <title>whole genome sequencing of Lutimonas vermicola strain IMCC1616.</title>
        <authorList>
            <person name="Bae S.S."/>
        </authorList>
    </citation>
    <scope>NUCLEOTIDE SEQUENCE [LARGE SCALE GENOMIC DNA]</scope>
    <source>
        <strain evidence="3 4">IMCC1616</strain>
    </source>
</reference>
<feature type="compositionally biased region" description="Polar residues" evidence="1">
    <location>
        <begin position="724"/>
        <end position="746"/>
    </location>
</feature>
<feature type="region of interest" description="Disordered" evidence="1">
    <location>
        <begin position="713"/>
        <end position="746"/>
    </location>
</feature>
<dbReference type="InterPro" id="IPR050218">
    <property type="entry name" value="LptD"/>
</dbReference>
<proteinExistence type="predicted"/>
<name>A0ABU9KYM5_9FLAO</name>
<accession>A0ABU9KYM5</accession>
<feature type="domain" description="LPS-assembly protein LptD central" evidence="2">
    <location>
        <begin position="199"/>
        <end position="670"/>
    </location>
</feature>
<evidence type="ECO:0000256" key="1">
    <source>
        <dbReference type="SAM" id="MobiDB-lite"/>
    </source>
</evidence>
<feature type="region of interest" description="Disordered" evidence="1">
    <location>
        <begin position="1"/>
        <end position="23"/>
    </location>
</feature>
<feature type="compositionally biased region" description="Polar residues" evidence="1">
    <location>
        <begin position="1"/>
        <end position="20"/>
    </location>
</feature>
<dbReference type="Pfam" id="PF19838">
    <property type="entry name" value="LptD_2"/>
    <property type="match status" value="1"/>
</dbReference>
<comment type="caution">
    <text evidence="3">The sequence shown here is derived from an EMBL/GenBank/DDBJ whole genome shotgun (WGS) entry which is preliminary data.</text>
</comment>
<gene>
    <name evidence="3" type="ORF">AABB81_05275</name>
</gene>
<keyword evidence="4" id="KW-1185">Reference proteome</keyword>
<dbReference type="PANTHER" id="PTHR30189">
    <property type="entry name" value="LPS-ASSEMBLY PROTEIN"/>
    <property type="match status" value="1"/>
</dbReference>
<evidence type="ECO:0000259" key="2">
    <source>
        <dbReference type="Pfam" id="PF19838"/>
    </source>
</evidence>
<dbReference type="PANTHER" id="PTHR30189:SF1">
    <property type="entry name" value="LPS-ASSEMBLY PROTEIN LPTD"/>
    <property type="match status" value="1"/>
</dbReference>
<dbReference type="Proteomes" id="UP001474120">
    <property type="component" value="Unassembled WGS sequence"/>
</dbReference>
<dbReference type="RefSeq" id="WP_342159110.1">
    <property type="nucleotide sequence ID" value="NZ_JBCDNA010000001.1"/>
</dbReference>
<dbReference type="InterPro" id="IPR045659">
    <property type="entry name" value="LptD_2"/>
</dbReference>
<sequence>MALGQVEQNKNGEENNINRTDSLRVLNGNSPDLAVIDTTKTDSIQINPEYLEDNIIHKSKDYISNDFINQRATLYDEAELYYQNIELKAGKIIIDYKNSLAIATGIFDTAGVYVQRPQFVQGNQASTQDSLIYNFENKKALIYNSRTEQQGMIITGDVSKKENDSTFYINKARFTTSLKEKPDYYVQTKNIKIVPDSKIVGGMSNLVISDVPTPLVLPFFYSPLTSGRASGFVIPTWGQNNNQGYFLQNGGYYFAVNDYFDLGILGDIYTNGSWGLRAESNYNLRYKFTGNFSLRYENLINSQKGFPDYSKRNNFFIRWSHSQSATSNPNSRFSASVNFGSSSFFQESINESSSPYYLTNTFASSVSYYKKFVGTPFNMNASMTHTQNTNTESIDMNLPSLVLNMDRIYPFAPKVGSKKNPIQNIGVTYSMNAQNRISTNDEEFGTAKMFDEAQTGVKHDISMSTNAKALKFISLSPSIVYKDVWYFKTIDRYWDENINEVVSDTVNGFDSYREYSGGISATTTVYGMVNFKKGRIQALRHVMRPSVSYSYRPDFSQYYDEYQASIDPDDIREYSRFQNGLYGAPTRGLSSAIGLSVNNTLEAKVAAKEGEEDEGDDEPRKVKILNNLNFSTSYNIAADSLNWSPLRMTAGTQMLKNKLGINLNASFDPYALNANGSRINIYNINNGGSLFRFTGANLTANYSISSKDLKEAKKSSGAKGSGGNTNLDSSSNMFGESLTNRNQQINTDEEKVKKATLYKTEMPWDMRVRYSLTYNNSRAQSDITANSLQVSGNIEFSPKWRVGISSGYDFENSGITYTQLRFERDLDSWRFSFNWVPFGDRATYYFFIGIKSGPLSDLKYDQRKVPDRRLF</sequence>
<organism evidence="3 4">
    <name type="scientific">Lutimonas vermicola</name>
    <dbReference type="NCBI Taxonomy" id="414288"/>
    <lineage>
        <taxon>Bacteria</taxon>
        <taxon>Pseudomonadati</taxon>
        <taxon>Bacteroidota</taxon>
        <taxon>Flavobacteriia</taxon>
        <taxon>Flavobacteriales</taxon>
        <taxon>Flavobacteriaceae</taxon>
        <taxon>Lutimonas</taxon>
    </lineage>
</organism>
<evidence type="ECO:0000313" key="3">
    <source>
        <dbReference type="EMBL" id="MEL4455296.1"/>
    </source>
</evidence>
<dbReference type="EMBL" id="JBCDNA010000001">
    <property type="protein sequence ID" value="MEL4455296.1"/>
    <property type="molecule type" value="Genomic_DNA"/>
</dbReference>
<evidence type="ECO:0000313" key="4">
    <source>
        <dbReference type="Proteomes" id="UP001474120"/>
    </source>
</evidence>